<evidence type="ECO:0000259" key="6">
    <source>
        <dbReference type="Pfam" id="PF00884"/>
    </source>
</evidence>
<dbReference type="RefSeq" id="WP_238476529.1">
    <property type="nucleotide sequence ID" value="NZ_CP042913.1"/>
</dbReference>
<dbReference type="GO" id="GO:0004065">
    <property type="term" value="F:arylsulfatase activity"/>
    <property type="evidence" value="ECO:0007669"/>
    <property type="project" value="UniProtKB-EC"/>
</dbReference>
<feature type="chain" id="PRO_5022861365" evidence="5">
    <location>
        <begin position="24"/>
        <end position="879"/>
    </location>
</feature>
<comment type="similarity">
    <text evidence="1">Belongs to the sulfatase family.</text>
</comment>
<dbReference type="Gene3D" id="3.40.720.10">
    <property type="entry name" value="Alkaline Phosphatase, subunit A"/>
    <property type="match status" value="1"/>
</dbReference>
<dbReference type="PROSITE" id="PS00149">
    <property type="entry name" value="SULFATASE_2"/>
    <property type="match status" value="1"/>
</dbReference>
<dbReference type="Proteomes" id="UP000323917">
    <property type="component" value="Chromosome"/>
</dbReference>
<dbReference type="InterPro" id="IPR050738">
    <property type="entry name" value="Sulfatase"/>
</dbReference>
<evidence type="ECO:0000313" key="7">
    <source>
        <dbReference type="EMBL" id="QEG36371.1"/>
    </source>
</evidence>
<protein>
    <submittedName>
        <fullName evidence="7">Arylsulfatase</fullName>
        <ecNumber evidence="7">3.1.6.1</ecNumber>
    </submittedName>
</protein>
<dbReference type="Gene3D" id="3.20.20.80">
    <property type="entry name" value="Glycosidases"/>
    <property type="match status" value="1"/>
</dbReference>
<reference evidence="7 8" key="1">
    <citation type="submission" date="2019-08" db="EMBL/GenBank/DDBJ databases">
        <title>Deep-cultivation of Planctomycetes and their phenomic and genomic characterization uncovers novel biology.</title>
        <authorList>
            <person name="Wiegand S."/>
            <person name="Jogler M."/>
            <person name="Boedeker C."/>
            <person name="Pinto D."/>
            <person name="Vollmers J."/>
            <person name="Rivas-Marin E."/>
            <person name="Kohn T."/>
            <person name="Peeters S.H."/>
            <person name="Heuer A."/>
            <person name="Rast P."/>
            <person name="Oberbeckmann S."/>
            <person name="Bunk B."/>
            <person name="Jeske O."/>
            <person name="Meyerdierks A."/>
            <person name="Storesund J.E."/>
            <person name="Kallscheuer N."/>
            <person name="Luecker S."/>
            <person name="Lage O.M."/>
            <person name="Pohl T."/>
            <person name="Merkel B.J."/>
            <person name="Hornburger P."/>
            <person name="Mueller R.-W."/>
            <person name="Bruemmer F."/>
            <person name="Labrenz M."/>
            <person name="Spormann A.M."/>
            <person name="Op den Camp H."/>
            <person name="Overmann J."/>
            <person name="Amann R."/>
            <person name="Jetten M.S.M."/>
            <person name="Mascher T."/>
            <person name="Medema M.H."/>
            <person name="Devos D.P."/>
            <person name="Kaster A.-K."/>
            <person name="Ovreas L."/>
            <person name="Rohde M."/>
            <person name="Galperin M.Y."/>
            <person name="Jogler C."/>
        </authorList>
    </citation>
    <scope>NUCLEOTIDE SEQUENCE [LARGE SCALE GENOMIC DNA]</scope>
    <source>
        <strain evidence="7 8">Pr1d</strain>
    </source>
</reference>
<sequence precursor="true">MSQVFSRLLCTSLLVICCVRSSADNPNIVVILVDDMGYGDPGCFNPHSKIKTPNIDSIARDGMRFTDAHAPGPLCHMSRYGLLTGRYPFRTDVSRWPEQPLIEPDQLTIASLAKLAGYNTSMVGKWHLGFQENGYDKSLPGGPTDCGFDSFFGIRASTDIPPYFYIRGNEAVAPPTDKIAGHHSPGWHSNQGEFWRAGGIAPDLKLHEVLPRFTDEAIQVIQEHASNDGNKPLLLYLAYPAPHTPWLPSEYFAGKSGAGSYGDFVMMVDAQIGRVLTALEEANMTDDTLLVFTSDNGPCWYDVDSERLGHDATGEFRGMKADAWEGGHRMPLIVRWPGRVKSDTVSDQLVCFTDFLATFASVMGVPLPEGAGPDSFNFLTALTGQSADDTSVRNQFVMRAGSLPSMMTIRSGDWKLITQLGSGGFSKPKLIEPVAGGPSGQLYNLADDPGETTNLYLQYPDIVAQLTMDLNQTVEEGNSRDSGSDVSSVAVDRSTLTGKVMCGYQGWFNCEGDGAQLGWKHWARNRKQLFAPGNVTVDLWPDLSEFDPDELYDTGFENTDGSPAKVFSSNNRKTVLRHFRWMQDYGIDGVFLQRFANGLRDKVVLQNYDTVLDHVRQGAEQTGRSFAIMYDLSGLKAGEVKNVRDDWQRLSSEMRLTEDAAYQQHDRKPIVAIWGMGFGSKSKPREYSLAECRELIESLKEDGFSVMLGVPTGWRKLERDAIPDPQLHEALKLADVISPWTVGRYRNEEEVAQHMKKHWRPDQRWCDQHELSYMPVVFPGFSWHNLHGGDLDSIPRQKGKFLWSQAIGAKQAGCEMLYVAMFDEVDEGTAILKCTNQPPTGNGGKFLTYEGLPSDFYLRLVGKAGEMLRGEIPRTKEIP</sequence>
<dbReference type="InterPro" id="IPR024607">
    <property type="entry name" value="Sulfatase_CS"/>
</dbReference>
<evidence type="ECO:0000256" key="3">
    <source>
        <dbReference type="ARBA" id="ARBA00022801"/>
    </source>
</evidence>
<proteinExistence type="inferred from homology"/>
<dbReference type="EMBL" id="CP042913">
    <property type="protein sequence ID" value="QEG36371.1"/>
    <property type="molecule type" value="Genomic_DNA"/>
</dbReference>
<feature type="domain" description="Sulfatase N-terminal" evidence="6">
    <location>
        <begin position="26"/>
        <end position="365"/>
    </location>
</feature>
<feature type="signal peptide" evidence="5">
    <location>
        <begin position="1"/>
        <end position="23"/>
    </location>
</feature>
<gene>
    <name evidence="7" type="primary">atsA_15</name>
    <name evidence="7" type="ORF">Pr1d_36850</name>
</gene>
<keyword evidence="3 7" id="KW-0378">Hydrolase</keyword>
<evidence type="ECO:0000313" key="8">
    <source>
        <dbReference type="Proteomes" id="UP000323917"/>
    </source>
</evidence>
<dbReference type="EC" id="3.1.6.1" evidence="7"/>
<dbReference type="GO" id="GO:0046872">
    <property type="term" value="F:metal ion binding"/>
    <property type="evidence" value="ECO:0007669"/>
    <property type="project" value="UniProtKB-KW"/>
</dbReference>
<dbReference type="InterPro" id="IPR017850">
    <property type="entry name" value="Alkaline_phosphatase_core_sf"/>
</dbReference>
<dbReference type="KEGG" id="bgok:Pr1d_36850"/>
<evidence type="ECO:0000256" key="5">
    <source>
        <dbReference type="SAM" id="SignalP"/>
    </source>
</evidence>
<dbReference type="SUPFAM" id="SSF53649">
    <property type="entry name" value="Alkaline phosphatase-like"/>
    <property type="match status" value="1"/>
</dbReference>
<accession>A0A5B9QQG8</accession>
<evidence type="ECO:0000256" key="2">
    <source>
        <dbReference type="ARBA" id="ARBA00022723"/>
    </source>
</evidence>
<dbReference type="AlphaFoldDB" id="A0A5B9QQG8"/>
<dbReference type="Gene3D" id="3.30.1120.10">
    <property type="match status" value="1"/>
</dbReference>
<evidence type="ECO:0000256" key="1">
    <source>
        <dbReference type="ARBA" id="ARBA00008779"/>
    </source>
</evidence>
<name>A0A5B9QQG8_9BACT</name>
<evidence type="ECO:0000256" key="4">
    <source>
        <dbReference type="ARBA" id="ARBA00022837"/>
    </source>
</evidence>
<dbReference type="InterPro" id="IPR000917">
    <property type="entry name" value="Sulfatase_N"/>
</dbReference>
<keyword evidence="8" id="KW-1185">Reference proteome</keyword>
<dbReference type="PANTHER" id="PTHR42693:SF53">
    <property type="entry name" value="ENDO-4-O-SULFATASE"/>
    <property type="match status" value="1"/>
</dbReference>
<keyword evidence="5" id="KW-0732">Signal</keyword>
<organism evidence="7 8">
    <name type="scientific">Bythopirellula goksoeyrii</name>
    <dbReference type="NCBI Taxonomy" id="1400387"/>
    <lineage>
        <taxon>Bacteria</taxon>
        <taxon>Pseudomonadati</taxon>
        <taxon>Planctomycetota</taxon>
        <taxon>Planctomycetia</taxon>
        <taxon>Pirellulales</taxon>
        <taxon>Lacipirellulaceae</taxon>
        <taxon>Bythopirellula</taxon>
    </lineage>
</organism>
<keyword evidence="4" id="KW-0106">Calcium</keyword>
<dbReference type="CDD" id="cd11576">
    <property type="entry name" value="GH99_GH71_like_2"/>
    <property type="match status" value="1"/>
</dbReference>
<keyword evidence="2" id="KW-0479">Metal-binding</keyword>
<dbReference type="PANTHER" id="PTHR42693">
    <property type="entry name" value="ARYLSULFATASE FAMILY MEMBER"/>
    <property type="match status" value="1"/>
</dbReference>
<dbReference type="Pfam" id="PF00884">
    <property type="entry name" value="Sulfatase"/>
    <property type="match status" value="1"/>
</dbReference>
<dbReference type="CDD" id="cd16143">
    <property type="entry name" value="ARS_like"/>
    <property type="match status" value="1"/>
</dbReference>